<feature type="region of interest" description="Disordered" evidence="1">
    <location>
        <begin position="115"/>
        <end position="151"/>
    </location>
</feature>
<feature type="compositionally biased region" description="Basic and acidic residues" evidence="1">
    <location>
        <begin position="122"/>
        <end position="136"/>
    </location>
</feature>
<organism evidence="2 3">
    <name type="scientific">Dryococelus australis</name>
    <dbReference type="NCBI Taxonomy" id="614101"/>
    <lineage>
        <taxon>Eukaryota</taxon>
        <taxon>Metazoa</taxon>
        <taxon>Ecdysozoa</taxon>
        <taxon>Arthropoda</taxon>
        <taxon>Hexapoda</taxon>
        <taxon>Insecta</taxon>
        <taxon>Pterygota</taxon>
        <taxon>Neoptera</taxon>
        <taxon>Polyneoptera</taxon>
        <taxon>Phasmatodea</taxon>
        <taxon>Verophasmatodea</taxon>
        <taxon>Anareolatae</taxon>
        <taxon>Phasmatidae</taxon>
        <taxon>Eurycanthinae</taxon>
        <taxon>Dryococelus</taxon>
    </lineage>
</organism>
<protein>
    <submittedName>
        <fullName evidence="2">Uncharacterized protein</fullName>
    </submittedName>
</protein>
<feature type="region of interest" description="Disordered" evidence="1">
    <location>
        <begin position="238"/>
        <end position="283"/>
    </location>
</feature>
<accession>A0ABQ9GJY7</accession>
<sequence length="323" mass="34861">MTTFLAESAEMNGPEAPRRIMVVAPPELTNVPAHYRPVTSAPVTTGIARVAYLHDDFGDPADGNLSPMFDKLISVRLSHPRIPRGSILAVLDLRIFLINLIFEDLDLNVPSTARSLEEDEVTERNTSGRELAKDPSQHWPGAISGNNRKLRSESQDRVIEAMSCRFRVQNVGTSKEAKYADVPHWPWRATLMACGAEGTAGESAGAGAASGGASAEVIQELGRDQTWASCLSSPHLHYTSRRRSSGRTEDVSGGGGTVAERLARSPPTKANRAQPPAGSPDFRKWEQCRTMPLVGGFSRGSPASPAPSFLRRSIFTSMTPIGC</sequence>
<evidence type="ECO:0000256" key="1">
    <source>
        <dbReference type="SAM" id="MobiDB-lite"/>
    </source>
</evidence>
<dbReference type="Proteomes" id="UP001159363">
    <property type="component" value="Chromosome 10"/>
</dbReference>
<keyword evidence="3" id="KW-1185">Reference proteome</keyword>
<dbReference type="EMBL" id="JARBHB010000011">
    <property type="protein sequence ID" value="KAJ8872332.1"/>
    <property type="molecule type" value="Genomic_DNA"/>
</dbReference>
<evidence type="ECO:0000313" key="3">
    <source>
        <dbReference type="Proteomes" id="UP001159363"/>
    </source>
</evidence>
<reference evidence="2 3" key="1">
    <citation type="submission" date="2023-02" db="EMBL/GenBank/DDBJ databases">
        <title>LHISI_Scaffold_Assembly.</title>
        <authorList>
            <person name="Stuart O.P."/>
            <person name="Cleave R."/>
            <person name="Magrath M.J.L."/>
            <person name="Mikheyev A.S."/>
        </authorList>
    </citation>
    <scope>NUCLEOTIDE SEQUENCE [LARGE SCALE GENOMIC DNA]</scope>
    <source>
        <strain evidence="2">Daus_M_001</strain>
        <tissue evidence="2">Leg muscle</tissue>
    </source>
</reference>
<name>A0ABQ9GJY7_9NEOP</name>
<evidence type="ECO:0000313" key="2">
    <source>
        <dbReference type="EMBL" id="KAJ8872332.1"/>
    </source>
</evidence>
<gene>
    <name evidence="2" type="ORF">PR048_025936</name>
</gene>
<comment type="caution">
    <text evidence="2">The sequence shown here is derived from an EMBL/GenBank/DDBJ whole genome shotgun (WGS) entry which is preliminary data.</text>
</comment>
<proteinExistence type="predicted"/>